<evidence type="ECO:0000313" key="5">
    <source>
        <dbReference type="Proteomes" id="UP000663722"/>
    </source>
</evidence>
<dbReference type="Pfam" id="PF07676">
    <property type="entry name" value="PD40"/>
    <property type="match status" value="4"/>
</dbReference>
<dbReference type="SUPFAM" id="SSF82171">
    <property type="entry name" value="DPP6 N-terminal domain-like"/>
    <property type="match status" value="1"/>
</dbReference>
<gene>
    <name evidence="4" type="ORF">dnm_005500</name>
</gene>
<dbReference type="PROSITE" id="PS50005">
    <property type="entry name" value="TPR"/>
    <property type="match status" value="6"/>
</dbReference>
<organism evidence="4 5">
    <name type="scientific">Desulfonema magnum</name>
    <dbReference type="NCBI Taxonomy" id="45655"/>
    <lineage>
        <taxon>Bacteria</taxon>
        <taxon>Pseudomonadati</taxon>
        <taxon>Thermodesulfobacteriota</taxon>
        <taxon>Desulfobacteria</taxon>
        <taxon>Desulfobacterales</taxon>
        <taxon>Desulfococcaceae</taxon>
        <taxon>Desulfonema</taxon>
    </lineage>
</organism>
<dbReference type="PANTHER" id="PTHR10098:SF108">
    <property type="entry name" value="TETRATRICOPEPTIDE REPEAT PROTEIN 28"/>
    <property type="match status" value="1"/>
</dbReference>
<accession>A0A975GL82</accession>
<feature type="repeat" description="TPR" evidence="1">
    <location>
        <begin position="2208"/>
        <end position="2241"/>
    </location>
</feature>
<evidence type="ECO:0000256" key="2">
    <source>
        <dbReference type="SAM" id="Coils"/>
    </source>
</evidence>
<evidence type="ECO:0000313" key="4">
    <source>
        <dbReference type="EMBL" id="QTA84553.1"/>
    </source>
</evidence>
<reference evidence="4" key="1">
    <citation type="journal article" date="2021" name="Microb. Physiol.">
        <title>Proteogenomic Insights into the Physiology of Marine, Sulfate-Reducing, Filamentous Desulfonema limicola and Desulfonema magnum.</title>
        <authorList>
            <person name="Schnaars V."/>
            <person name="Wohlbrand L."/>
            <person name="Scheve S."/>
            <person name="Hinrichs C."/>
            <person name="Reinhardt R."/>
            <person name="Rabus R."/>
        </authorList>
    </citation>
    <scope>NUCLEOTIDE SEQUENCE</scope>
    <source>
        <strain evidence="4">4be13</strain>
    </source>
</reference>
<dbReference type="InterPro" id="IPR011042">
    <property type="entry name" value="6-blade_b-propeller_TolB-like"/>
</dbReference>
<proteinExistence type="predicted"/>
<keyword evidence="5" id="KW-1185">Reference proteome</keyword>
<name>A0A975GL82_9BACT</name>
<dbReference type="Gene3D" id="2.120.10.30">
    <property type="entry name" value="TolB, C-terminal domain"/>
    <property type="match status" value="2"/>
</dbReference>
<dbReference type="SUPFAM" id="SSF48452">
    <property type="entry name" value="TPR-like"/>
    <property type="match status" value="6"/>
</dbReference>
<feature type="coiled-coil region" evidence="2">
    <location>
        <begin position="996"/>
        <end position="1023"/>
    </location>
</feature>
<dbReference type="EMBL" id="CP061800">
    <property type="protein sequence ID" value="QTA84553.1"/>
    <property type="molecule type" value="Genomic_DNA"/>
</dbReference>
<dbReference type="SMART" id="SM00028">
    <property type="entry name" value="TPR"/>
    <property type="match status" value="18"/>
</dbReference>
<feature type="repeat" description="TPR" evidence="1">
    <location>
        <begin position="1372"/>
        <end position="1405"/>
    </location>
</feature>
<dbReference type="KEGG" id="dmm:dnm_005500"/>
<feature type="repeat" description="TPR" evidence="1">
    <location>
        <begin position="1053"/>
        <end position="1086"/>
    </location>
</feature>
<dbReference type="InterPro" id="IPR011659">
    <property type="entry name" value="WD40"/>
</dbReference>
<dbReference type="Pfam" id="PF13181">
    <property type="entry name" value="TPR_8"/>
    <property type="match status" value="1"/>
</dbReference>
<dbReference type="InterPro" id="IPR024983">
    <property type="entry name" value="CHAT_dom"/>
</dbReference>
<dbReference type="PANTHER" id="PTHR10098">
    <property type="entry name" value="RAPSYN-RELATED"/>
    <property type="match status" value="1"/>
</dbReference>
<dbReference type="Gene3D" id="1.25.40.10">
    <property type="entry name" value="Tetratricopeptide repeat domain"/>
    <property type="match status" value="5"/>
</dbReference>
<protein>
    <submittedName>
        <fullName evidence="4">Tetratricopeptide repeat-containing protein</fullName>
    </submittedName>
</protein>
<keyword evidence="2" id="KW-0175">Coiled coil</keyword>
<dbReference type="PROSITE" id="PS50293">
    <property type="entry name" value="TPR_REGION"/>
    <property type="match status" value="1"/>
</dbReference>
<dbReference type="SUPFAM" id="SSF81901">
    <property type="entry name" value="HCP-like"/>
    <property type="match status" value="1"/>
</dbReference>
<keyword evidence="1" id="KW-0802">TPR repeat</keyword>
<dbReference type="Pfam" id="PF12770">
    <property type="entry name" value="CHAT"/>
    <property type="match status" value="1"/>
</dbReference>
<feature type="domain" description="CHAT" evidence="3">
    <location>
        <begin position="2573"/>
        <end position="2837"/>
    </location>
</feature>
<dbReference type="RefSeq" id="WP_207680988.1">
    <property type="nucleotide sequence ID" value="NZ_CP061800.1"/>
</dbReference>
<feature type="repeat" description="TPR" evidence="1">
    <location>
        <begin position="852"/>
        <end position="885"/>
    </location>
</feature>
<dbReference type="Pfam" id="PF13424">
    <property type="entry name" value="TPR_12"/>
    <property type="match status" value="2"/>
</dbReference>
<dbReference type="InterPro" id="IPR011990">
    <property type="entry name" value="TPR-like_helical_dom_sf"/>
</dbReference>
<dbReference type="Proteomes" id="UP000663722">
    <property type="component" value="Chromosome"/>
</dbReference>
<sequence>MRPKPFIRRIRLLVFSLILGILWLAPGLAASEKTVPKRLSVNLPEQITSETDPVLHTAISDDGKWMVFTCVREGFSDLWLRSVDPSVVILPKQLTRDPSKESSPAFSPDGQFIAYVGTAYDVKGDIYLLDISSVFTASDSGQEKIKSVRLTGRETEDGSPCFSPDGNALYFHQIKSGEMQRKVVMLNLSEKSRPPRALDMKGDAAFPSVSPDGTQIIFVSYRHDPAGDIFLSDMKSGTVRPLTSGPYMDFLPAWSKDGTRVFFSRFGTDTDKDGAITTKDNASVYKVSLLTPHASRLASSPVTSASYSAFQPQTAGSKLFFLSDRGGVNNCWALPIEGQIPLLKKAEEQIRLAQEISLRIPFDPYLTLLGYYKVLEKFSDKTSFAALAAYKIGKIYQKMNLPKAADSAFQIITCGGVSAPCAYRDIQPWAAFSLMEQRVMRTQAELRHVANKSLRLELINECSDKLRRIAAEQDLLIQNRAEIESARLLADEGKNSDALLKALGLLDAVIRNYSARSLSLSEKLGFSLLQSEREHVAEAMILKADIYSRLGSPEKIYPICLSVISTYPDVTVWADEAVNRILNISVSETGEADIISQVKLLRKIAEENQETNPLLSAGALNRVGDLFFASDEWHKAKAAYYQVLEQFSKPTTQTAAARLSLAEILYREERFRQALDLYETELGLRAYEDNIYHLARAGYIRKSIAAGEYLYRLGEIPSARKNFKQLIAYDDAIIEAHRGYIKCAAASRDIHDVLNSYRKKLQQHPNDPVALYASALCLTYLEDKSSLEEAKKLLTQAIYYNGQTEYFHQTLGYVSEVFETVYGEKGNLEMALESYKKAYFLNDHKNNPDNAANLLLNLGNIYYLLGQYHKAFQYYSLRVDTKKPFDNTNTEILFYRRLGASAFQEKATEKTIAAFTKALDLINSHIEPQQASGAFDKINRYVMDRIVSPALTQDDLSEKAKAIAKRQSQINLGLARLTWKPFPPPAREWISYKKGIEGLLSEQEALNREIISLQKDVKDADINPEYLRETLSNFLLKVRESLEFPERLIELRAEMLDRLGLAYQEGEDWENAMKTFHAVFLLNEKLRFYQNLPKNKRSEAYNTYMLAGTLSGEERQRLLHEAAEDFSQVIGLVKKYGVPEKKEDNGKGLIDINVRISLNDAGSTAAGKGFSSDQEIRLAEAFISRISIERGELIPAEEAIQKQLAQYPPDKPVSDKDAYGVSLLYHRAAHLAYTRKKFSDAYKYFHRSAELSLRLRNPVSTAINVTNMAKLETGDLKLETGNWKLDRETSQLLAKNPLAGGKPVAAIYHNKMGVYAMACGMRDSEYETDGSELEKTVSELRALQNAVSHFTRGIQLLEKEKTRDRETLSLVSTLHLNMARAALILGEREKAGKYFETALELSERAMLPDLKWRALAGLGRLSESLDVLESVTILSAGCGPREITMTFGPLVLDLVRENKTEEAFNLAEHLSELERFNRMAALIGKIPGKEKAVYRHNYERLERIYKLRKKIAGAEGEEKVFSEESLDRELELLRLKMGEDRAKLSDIVRLLPEGETQEMIMMLLGIAVHAEEAADRSDLKGPSIEFRRLAEQYRQLREEAIFGKPEEKFANMILFFGPESFEAIDIMEHLPENGTLIRVFRTGERFVIFTLFPDEIKASITDTLENISVPQDGPAYLAYENPLAVPGHEIYALSATHLFRSFMNRKPFKHALLAVPSLDNPLPQYDIQTLPDAENIQVSNIHTLLLSNSVSLTSSVPTRAGEYPERFFAVEIDKGRRFRIEHLLMNSFSDLSLAVLLGANFDEAYLMGHLFSVYGCPSVILPVQPVTDPDFSREFLKAYTTRSAAESMGIATSRFPLVTPQWILLGYQGMSAEESAAFGREHFEKYVRDGRKAFENNSPGEALSLFENAIIIAKETESFHRYLSLLYLYARESAYKVGEIEKSLNYSQLLTERMVQEKPDTEDHAEALLKTGLLHAKLEQHEKAIPLLEEAVEILANLESEMKQASALAELGVVLENATEYDRAIVRFQSAASLSDTLSKDELLAAQYVNIGRIYDLRLSQYVLGMQNYEKALSIYQDMEETGGAAQCLLHIGRCYRLLGNFPDADKQYLEALKRIESEPENSRLRAKIIIEQANNAWYQSRYEDAFKLQRTAYRISRENGFPLLEVMTLNTSGLTWWTLGDNQKALDELGKALSVAKTLKARDDEIAATLNNIGLVYREMGRYEDALKTLDDALDIDTRLRSRWAIAYDLRNIALTLLKMGEADKAVPLFAEAASEAHAIGNRINEAKSLLGLGEAYFVLGNNDNAEEAYEKALALSKSMVIRETEWRSLYGLAKIPLSRLGTSEVSKSSELSYRREAEKLLLEATAVIEGIRSDIKIDQLKDSFIANKLAVYEDLVRLLADMGRPVESFEIAERSRARNFLDLLGNQHLSLSRDTDQTLYNRQQVIKARIREYETLAAQSSDDAERSIYTHALQGFRNDLENIMLEIQAENPQLASLVSVRPINAEKLLSLLEPDVGLLAYYVLPDEIFCWLVRSDSIRLFRTPVGRESLGQAILDYRRMIQNLEPLEDQSEELFKWLLTPVISGLDGVRMLGIIPHGALHYLSYATLSDQRNFLIDRFPLFYLPGASVLEYTLSKRRDDKNLKVLAIGNPDVGDAAFDLPFAEHEVESVKWNFPDITILTKEKATESWVVRNIEKFGIIHVASHGEFEPINPLFSAIKLSKDMDADGDLEAAEVFGLKINADMVVLSACQTGLGKVTRGDDVIGLNRAFFYAGAHTLVSSLWRVSDISTAILIRQFYREYVTHNKADALTRAILHVKKRYPHPGYWGAFTLVGDHY</sequence>
<evidence type="ECO:0000259" key="3">
    <source>
        <dbReference type="Pfam" id="PF12770"/>
    </source>
</evidence>
<feature type="repeat" description="TPR" evidence="1">
    <location>
        <begin position="2288"/>
        <end position="2321"/>
    </location>
</feature>
<feature type="repeat" description="TPR" evidence="1">
    <location>
        <begin position="1965"/>
        <end position="1998"/>
    </location>
</feature>
<evidence type="ECO:0000256" key="1">
    <source>
        <dbReference type="PROSITE-ProRule" id="PRU00339"/>
    </source>
</evidence>
<feature type="coiled-coil region" evidence="2">
    <location>
        <begin position="1978"/>
        <end position="2008"/>
    </location>
</feature>
<dbReference type="InterPro" id="IPR019734">
    <property type="entry name" value="TPR_rpt"/>
</dbReference>
<dbReference type="Pfam" id="PF13432">
    <property type="entry name" value="TPR_16"/>
    <property type="match status" value="1"/>
</dbReference>